<sequence>MVSETLAQHLPPQTKSTTPTNMVDTVENPKQSKQKSTSQGTEENETSLPDPLVLYHSETPGLTLVNTLLDGRNYGEWSRSMCLSLSAKNKLGLIDGTPDIARSMIFSNTAASVWSDLHDKFSQGDESRIYQIRQEIAKCRQRSLSISAYYTKLKGLWDELGSYQEPITCSCDMLKKIAVREEKDKVMQFLMALNETYSQVRRSILMISPLLDTLKVHSLILQQERQREVGIRWEIPLVASHAMQVARAPAQQTIASSSSSYRKDLKCTYCEQGGHLVDRCYYLIGFPVGHKWHGKNVKPRNKKATAHNVEMKRESTNESPTFTAEEYNQIMALLRNKNGNDQPLTNVTASIAVGHHHKNAQTSLGRPSQFSEYLINATNLECLLLIKPFANRN</sequence>
<dbReference type="InterPro" id="IPR029472">
    <property type="entry name" value="Copia-like_N"/>
</dbReference>
<feature type="compositionally biased region" description="Polar residues" evidence="1">
    <location>
        <begin position="11"/>
        <end position="41"/>
    </location>
</feature>
<evidence type="ECO:0000313" key="4">
    <source>
        <dbReference type="Proteomes" id="UP000827721"/>
    </source>
</evidence>
<name>A0ABQ8IAC8_9ROSI</name>
<dbReference type="Pfam" id="PF14244">
    <property type="entry name" value="Retrotran_gag_3"/>
    <property type="match status" value="1"/>
</dbReference>
<dbReference type="PANTHER" id="PTHR34222">
    <property type="entry name" value="GAG_PRE-INTEGRS DOMAIN-CONTAINING PROTEIN"/>
    <property type="match status" value="1"/>
</dbReference>
<reference evidence="3 4" key="1">
    <citation type="submission" date="2021-02" db="EMBL/GenBank/DDBJ databases">
        <title>Plant Genome Project.</title>
        <authorList>
            <person name="Zhang R.-G."/>
        </authorList>
    </citation>
    <scope>NUCLEOTIDE SEQUENCE [LARGE SCALE GENOMIC DNA]</scope>
    <source>
        <tissue evidence="3">Leaves</tissue>
    </source>
</reference>
<organism evidence="3 4">
    <name type="scientific">Xanthoceras sorbifolium</name>
    <dbReference type="NCBI Taxonomy" id="99658"/>
    <lineage>
        <taxon>Eukaryota</taxon>
        <taxon>Viridiplantae</taxon>
        <taxon>Streptophyta</taxon>
        <taxon>Embryophyta</taxon>
        <taxon>Tracheophyta</taxon>
        <taxon>Spermatophyta</taxon>
        <taxon>Magnoliopsida</taxon>
        <taxon>eudicotyledons</taxon>
        <taxon>Gunneridae</taxon>
        <taxon>Pentapetalae</taxon>
        <taxon>rosids</taxon>
        <taxon>malvids</taxon>
        <taxon>Sapindales</taxon>
        <taxon>Sapindaceae</taxon>
        <taxon>Xanthoceroideae</taxon>
        <taxon>Xanthoceras</taxon>
    </lineage>
</organism>
<feature type="region of interest" description="Disordered" evidence="1">
    <location>
        <begin position="1"/>
        <end position="51"/>
    </location>
</feature>
<protein>
    <recommendedName>
        <fullName evidence="2">Retrotransposon Copia-like N-terminal domain-containing protein</fullName>
    </recommendedName>
</protein>
<dbReference type="EMBL" id="JAFEMO010000003">
    <property type="protein sequence ID" value="KAH7573601.1"/>
    <property type="molecule type" value="Genomic_DNA"/>
</dbReference>
<feature type="region of interest" description="Disordered" evidence="1">
    <location>
        <begin position="296"/>
        <end position="320"/>
    </location>
</feature>
<dbReference type="Proteomes" id="UP000827721">
    <property type="component" value="Unassembled WGS sequence"/>
</dbReference>
<feature type="domain" description="Retrotransposon Copia-like N-terminal" evidence="2">
    <location>
        <begin position="56"/>
        <end position="97"/>
    </location>
</feature>
<dbReference type="PANTHER" id="PTHR34222:SF99">
    <property type="entry name" value="PROTEIN, PUTATIVE-RELATED"/>
    <property type="match status" value="1"/>
</dbReference>
<gene>
    <name evidence="3" type="ORF">JRO89_XS03G0178700</name>
</gene>
<evidence type="ECO:0000259" key="2">
    <source>
        <dbReference type="Pfam" id="PF14244"/>
    </source>
</evidence>
<proteinExistence type="predicted"/>
<comment type="caution">
    <text evidence="3">The sequence shown here is derived from an EMBL/GenBank/DDBJ whole genome shotgun (WGS) entry which is preliminary data.</text>
</comment>
<evidence type="ECO:0000313" key="3">
    <source>
        <dbReference type="EMBL" id="KAH7573601.1"/>
    </source>
</evidence>
<keyword evidence="4" id="KW-1185">Reference proteome</keyword>
<evidence type="ECO:0000256" key="1">
    <source>
        <dbReference type="SAM" id="MobiDB-lite"/>
    </source>
</evidence>
<accession>A0ABQ8IAC8</accession>
<feature type="compositionally biased region" description="Basic residues" evidence="1">
    <location>
        <begin position="296"/>
        <end position="305"/>
    </location>
</feature>